<dbReference type="InterPro" id="IPR005467">
    <property type="entry name" value="His_kinase_dom"/>
</dbReference>
<dbReference type="PROSITE" id="PS50109">
    <property type="entry name" value="HIS_KIN"/>
    <property type="match status" value="1"/>
</dbReference>
<dbReference type="PANTHER" id="PTHR42878:SF15">
    <property type="entry name" value="BACTERIOPHYTOCHROME"/>
    <property type="match status" value="1"/>
</dbReference>
<name>A0A437ML07_9SPHI</name>
<dbReference type="InterPro" id="IPR013654">
    <property type="entry name" value="PAS_2"/>
</dbReference>
<evidence type="ECO:0000256" key="5">
    <source>
        <dbReference type="ARBA" id="ARBA00022543"/>
    </source>
</evidence>
<dbReference type="Gene3D" id="3.30.565.10">
    <property type="entry name" value="Histidine kinase-like ATPase, C-terminal domain"/>
    <property type="match status" value="1"/>
</dbReference>
<dbReference type="InterPro" id="IPR013515">
    <property type="entry name" value="Phytochrome_cen-reg"/>
</dbReference>
<dbReference type="InterPro" id="IPR000014">
    <property type="entry name" value="PAS"/>
</dbReference>
<feature type="domain" description="Histidine kinase" evidence="14">
    <location>
        <begin position="528"/>
        <end position="741"/>
    </location>
</feature>
<keyword evidence="12" id="KW-0675">Receptor</keyword>
<gene>
    <name evidence="15" type="ORF">EOD41_16230</name>
</gene>
<dbReference type="PANTHER" id="PTHR42878">
    <property type="entry name" value="TWO-COMPONENT HISTIDINE KINASE"/>
    <property type="match status" value="1"/>
</dbReference>
<dbReference type="InterPro" id="IPR029016">
    <property type="entry name" value="GAF-like_dom_sf"/>
</dbReference>
<dbReference type="SMART" id="SM00387">
    <property type="entry name" value="HATPase_c"/>
    <property type="match status" value="1"/>
</dbReference>
<evidence type="ECO:0000259" key="13">
    <source>
        <dbReference type="PROSITE" id="PS50046"/>
    </source>
</evidence>
<keyword evidence="16" id="KW-1185">Reference proteome</keyword>
<evidence type="ECO:0000256" key="8">
    <source>
        <dbReference type="ARBA" id="ARBA00022679"/>
    </source>
</evidence>
<dbReference type="Pfam" id="PF00512">
    <property type="entry name" value="HisKA"/>
    <property type="match status" value="1"/>
</dbReference>
<dbReference type="Pfam" id="PF01590">
    <property type="entry name" value="GAF"/>
    <property type="match status" value="1"/>
</dbReference>
<dbReference type="SUPFAM" id="SSF47384">
    <property type="entry name" value="Homodimeric domain of signal transducing histidine kinase"/>
    <property type="match status" value="1"/>
</dbReference>
<dbReference type="GO" id="GO:0009881">
    <property type="term" value="F:photoreceptor activity"/>
    <property type="evidence" value="ECO:0007669"/>
    <property type="project" value="UniProtKB-KW"/>
</dbReference>
<dbReference type="SMART" id="SM00065">
    <property type="entry name" value="GAF"/>
    <property type="match status" value="1"/>
</dbReference>
<dbReference type="InterPro" id="IPR003661">
    <property type="entry name" value="HisK_dim/P_dom"/>
</dbReference>
<keyword evidence="5" id="KW-0600">Photoreceptor protein</keyword>
<dbReference type="InterPro" id="IPR050351">
    <property type="entry name" value="BphY/WalK/GraS-like"/>
</dbReference>
<dbReference type="InterPro" id="IPR036890">
    <property type="entry name" value="HATPase_C_sf"/>
</dbReference>
<evidence type="ECO:0000256" key="12">
    <source>
        <dbReference type="ARBA" id="ARBA00023170"/>
    </source>
</evidence>
<dbReference type="GO" id="GO:0016020">
    <property type="term" value="C:membrane"/>
    <property type="evidence" value="ECO:0007669"/>
    <property type="project" value="UniProtKB-SubCell"/>
</dbReference>
<dbReference type="SMART" id="SM00388">
    <property type="entry name" value="HisKA"/>
    <property type="match status" value="1"/>
</dbReference>
<dbReference type="InterPro" id="IPR036097">
    <property type="entry name" value="HisK_dim/P_sf"/>
</dbReference>
<evidence type="ECO:0000256" key="11">
    <source>
        <dbReference type="ARBA" id="ARBA00023136"/>
    </source>
</evidence>
<dbReference type="PRINTS" id="PR01033">
    <property type="entry name" value="PHYTOCHROME"/>
</dbReference>
<dbReference type="GO" id="GO:0006355">
    <property type="term" value="P:regulation of DNA-templated transcription"/>
    <property type="evidence" value="ECO:0007669"/>
    <property type="project" value="InterPro"/>
</dbReference>
<dbReference type="Proteomes" id="UP000282759">
    <property type="component" value="Unassembled WGS sequence"/>
</dbReference>
<evidence type="ECO:0000256" key="4">
    <source>
        <dbReference type="ARBA" id="ARBA00012438"/>
    </source>
</evidence>
<dbReference type="InterPro" id="IPR003018">
    <property type="entry name" value="GAF"/>
</dbReference>
<evidence type="ECO:0000259" key="14">
    <source>
        <dbReference type="PROSITE" id="PS50109"/>
    </source>
</evidence>
<evidence type="ECO:0000256" key="9">
    <source>
        <dbReference type="ARBA" id="ARBA00022777"/>
    </source>
</evidence>
<dbReference type="GO" id="GO:0030295">
    <property type="term" value="F:protein kinase activator activity"/>
    <property type="evidence" value="ECO:0007669"/>
    <property type="project" value="TreeGrafter"/>
</dbReference>
<dbReference type="InterPro" id="IPR001294">
    <property type="entry name" value="Phytochrome"/>
</dbReference>
<proteinExistence type="inferred from homology"/>
<dbReference type="GO" id="GO:0009584">
    <property type="term" value="P:detection of visible light"/>
    <property type="evidence" value="ECO:0007669"/>
    <property type="project" value="InterPro"/>
</dbReference>
<dbReference type="GO" id="GO:0000156">
    <property type="term" value="F:phosphorelay response regulator activity"/>
    <property type="evidence" value="ECO:0007669"/>
    <property type="project" value="TreeGrafter"/>
</dbReference>
<keyword evidence="11" id="KW-0472">Membrane</keyword>
<evidence type="ECO:0000256" key="2">
    <source>
        <dbReference type="ARBA" id="ARBA00006402"/>
    </source>
</evidence>
<evidence type="ECO:0000256" key="10">
    <source>
        <dbReference type="ARBA" id="ARBA00022991"/>
    </source>
</evidence>
<accession>A0A437ML07</accession>
<dbReference type="EMBL" id="SACK01000008">
    <property type="protein sequence ID" value="RVT98341.1"/>
    <property type="molecule type" value="Genomic_DNA"/>
</dbReference>
<dbReference type="InterPro" id="IPR035965">
    <property type="entry name" value="PAS-like_dom_sf"/>
</dbReference>
<dbReference type="Gene3D" id="3.30.450.270">
    <property type="match status" value="1"/>
</dbReference>
<dbReference type="EC" id="2.7.13.3" evidence="4"/>
<dbReference type="Gene3D" id="3.30.450.20">
    <property type="entry name" value="PAS domain"/>
    <property type="match status" value="1"/>
</dbReference>
<dbReference type="CDD" id="cd00130">
    <property type="entry name" value="PAS"/>
    <property type="match status" value="1"/>
</dbReference>
<dbReference type="AlphaFoldDB" id="A0A437ML07"/>
<dbReference type="GO" id="GO:0007234">
    <property type="term" value="P:osmosensory signaling via phosphorelay pathway"/>
    <property type="evidence" value="ECO:0007669"/>
    <property type="project" value="TreeGrafter"/>
</dbReference>
<comment type="subunit">
    <text evidence="3">Homodimer.</text>
</comment>
<dbReference type="RefSeq" id="WP_127706838.1">
    <property type="nucleotide sequence ID" value="NZ_SACK01000008.1"/>
</dbReference>
<keyword evidence="6" id="KW-0597">Phosphoprotein</keyword>
<comment type="caution">
    <text evidence="15">The sequence shown here is derived from an EMBL/GenBank/DDBJ whole genome shotgun (WGS) entry which is preliminary data.</text>
</comment>
<comment type="catalytic activity">
    <reaction evidence="1">
        <text>ATP + protein L-histidine = ADP + protein N-phospho-L-histidine.</text>
        <dbReference type="EC" id="2.7.13.3"/>
    </reaction>
</comment>
<dbReference type="Gene3D" id="1.10.287.130">
    <property type="match status" value="1"/>
</dbReference>
<dbReference type="InterPro" id="IPR016132">
    <property type="entry name" value="Phyto_chromo_attachment"/>
</dbReference>
<reference evidence="15 16" key="1">
    <citation type="submission" date="2019-01" db="EMBL/GenBank/DDBJ databases">
        <authorList>
            <person name="Chen W.-M."/>
        </authorList>
    </citation>
    <scope>NUCLEOTIDE SEQUENCE [LARGE SCALE GENOMIC DNA]</scope>
    <source>
        <strain evidence="15 16">YBJ-36</strain>
    </source>
</reference>
<dbReference type="OrthoDB" id="9766459at2"/>
<dbReference type="PROSITE" id="PS50046">
    <property type="entry name" value="PHYTOCHROME_2"/>
    <property type="match status" value="1"/>
</dbReference>
<evidence type="ECO:0000313" key="16">
    <source>
        <dbReference type="Proteomes" id="UP000282759"/>
    </source>
</evidence>
<keyword evidence="8" id="KW-0808">Transferase</keyword>
<evidence type="ECO:0000256" key="1">
    <source>
        <dbReference type="ARBA" id="ARBA00000085"/>
    </source>
</evidence>
<dbReference type="InterPro" id="IPR003594">
    <property type="entry name" value="HATPase_dom"/>
</dbReference>
<organism evidence="15 16">
    <name type="scientific">Mucilaginibacter limnophilus</name>
    <dbReference type="NCBI Taxonomy" id="1932778"/>
    <lineage>
        <taxon>Bacteria</taxon>
        <taxon>Pseudomonadati</taxon>
        <taxon>Bacteroidota</taxon>
        <taxon>Sphingobacteriia</taxon>
        <taxon>Sphingobacteriales</taxon>
        <taxon>Sphingobacteriaceae</taxon>
        <taxon>Mucilaginibacter</taxon>
    </lineage>
</organism>
<dbReference type="Pfam" id="PF08446">
    <property type="entry name" value="PAS_2"/>
    <property type="match status" value="1"/>
</dbReference>
<dbReference type="InterPro" id="IPR043150">
    <property type="entry name" value="Phytochrome_PHY_sf"/>
</dbReference>
<feature type="domain" description="Phytochrome chromophore attachment site" evidence="13">
    <location>
        <begin position="144"/>
        <end position="306"/>
    </location>
</feature>
<dbReference type="Gene3D" id="3.30.450.40">
    <property type="match status" value="1"/>
</dbReference>
<keyword evidence="9" id="KW-0418">Kinase</keyword>
<evidence type="ECO:0000256" key="7">
    <source>
        <dbReference type="ARBA" id="ARBA00022606"/>
    </source>
</evidence>
<evidence type="ECO:0000256" key="6">
    <source>
        <dbReference type="ARBA" id="ARBA00022553"/>
    </source>
</evidence>
<dbReference type="CDD" id="cd00082">
    <property type="entry name" value="HisKA"/>
    <property type="match status" value="1"/>
</dbReference>
<dbReference type="Pfam" id="PF00360">
    <property type="entry name" value="PHY"/>
    <property type="match status" value="1"/>
</dbReference>
<keyword evidence="7" id="KW-0716">Sensory transduction</keyword>
<dbReference type="Pfam" id="PF02518">
    <property type="entry name" value="HATPase_c"/>
    <property type="match status" value="1"/>
</dbReference>
<dbReference type="SUPFAM" id="SSF55781">
    <property type="entry name" value="GAF domain-like"/>
    <property type="match status" value="2"/>
</dbReference>
<dbReference type="FunFam" id="3.30.565.10:FF:000006">
    <property type="entry name" value="Sensor histidine kinase WalK"/>
    <property type="match status" value="1"/>
</dbReference>
<dbReference type="SUPFAM" id="SSF55785">
    <property type="entry name" value="PYP-like sensor domain (PAS domain)"/>
    <property type="match status" value="1"/>
</dbReference>
<dbReference type="GO" id="GO:0000155">
    <property type="term" value="F:phosphorelay sensor kinase activity"/>
    <property type="evidence" value="ECO:0007669"/>
    <property type="project" value="InterPro"/>
</dbReference>
<keyword evidence="10" id="KW-0157">Chromophore</keyword>
<comment type="similarity">
    <text evidence="2">In the N-terminal section; belongs to the phytochrome family.</text>
</comment>
<sequence>MSQVDLTNCENEPIRIPGRVQSHGFLIAIDKKLQICFCSENVEAFLGITANVLLGKNAESLDDFVDEGEQLSEIVKQVVQFNNRDISKIGNAYRILVKGTPLNVIINPTEEYFLLEFEPELSNLEGDLQQMVGRSLSEILGDKQLDKLLSNTAEQVKQIIHYDRVMVYKFHDDGHGEVVAEAKNNDLGSWMGLHYPASDIPKQARDLYKQNLVRLIADVHAEPAAILTNVDGKTGISLDLTPSALRAVSPIHIQYLKNMGVASSFSVSILDQDKLWGLIACHNYSPRFINFNQRESAKLVGQVLSSAISFRQQEEDQHRMQRSRAVVEQLTRNLLRNVPVEDALIKQDATLAEVVNCSGAALFYENQFYTVGSIPDNAFLEKLIVWLDERVEANIYTTNNLSGQFEEAKDYVKNASGLLACRLSREMDEYMLWFRPEVITTVTWAGNPDKPVEVDSKGMSHISPRNSFEAWTQDVKNTSESWRKSDVDTVLLLRDEVNFSVNRKATELRMLNEKLREAYAELDTFSYTISHDLKNPLTAIKSYSQLISSRFELEPQMKSMMDRIEGNVFKMQEMIDEVLNYSRIGQAKLKVKAINMQKLLDELRRDLLVAHRTTNVQLKIENTPEIHGDETMVLQVFSNLVGNAVKYSGKAEQPTVTVNGEVLNEHTVQYSIADNGIGIDKADQEQIFELFSRSRNANSFEGSGVGLAIVKRIIEKHHGRVWVDSEAGKGATFHVAFRRYPATDNMN</sequence>
<evidence type="ECO:0000256" key="3">
    <source>
        <dbReference type="ARBA" id="ARBA00011738"/>
    </source>
</evidence>
<evidence type="ECO:0000313" key="15">
    <source>
        <dbReference type="EMBL" id="RVT98341.1"/>
    </source>
</evidence>
<protein>
    <recommendedName>
        <fullName evidence="4">histidine kinase</fullName>
        <ecNumber evidence="4">2.7.13.3</ecNumber>
    </recommendedName>
</protein>
<dbReference type="SUPFAM" id="SSF55874">
    <property type="entry name" value="ATPase domain of HSP90 chaperone/DNA topoisomerase II/histidine kinase"/>
    <property type="match status" value="1"/>
</dbReference>